<dbReference type="InterPro" id="IPR014017">
    <property type="entry name" value="DNA_helicase_UvrD-like_C"/>
</dbReference>
<evidence type="ECO:0000259" key="11">
    <source>
        <dbReference type="PROSITE" id="PS51198"/>
    </source>
</evidence>
<evidence type="ECO:0000256" key="7">
    <source>
        <dbReference type="ARBA" id="ARBA00034808"/>
    </source>
</evidence>
<dbReference type="PATRIC" id="fig|1705394.5.peg.911"/>
<keyword evidence="14" id="KW-1185">Reference proteome</keyword>
<dbReference type="SUPFAM" id="SSF52540">
    <property type="entry name" value="P-loop containing nucleoside triphosphate hydrolases"/>
    <property type="match status" value="1"/>
</dbReference>
<evidence type="ECO:0000313" key="13">
    <source>
        <dbReference type="EMBL" id="ALE52548.1"/>
    </source>
</evidence>
<dbReference type="EMBL" id="CP010552">
    <property type="protein sequence ID" value="ALE52548.1"/>
    <property type="molecule type" value="Genomic_DNA"/>
</dbReference>
<evidence type="ECO:0000256" key="4">
    <source>
        <dbReference type="ARBA" id="ARBA00022840"/>
    </source>
</evidence>
<feature type="domain" description="UvrD-like helicase ATP-binding" evidence="11">
    <location>
        <begin position="1"/>
        <end position="471"/>
    </location>
</feature>
<dbReference type="PANTHER" id="PTHR11070:SF2">
    <property type="entry name" value="ATP-DEPENDENT DNA HELICASE SRS2"/>
    <property type="match status" value="1"/>
</dbReference>
<dbReference type="Pfam" id="PF13361">
    <property type="entry name" value="UvrD_C"/>
    <property type="match status" value="1"/>
</dbReference>
<keyword evidence="1 10" id="KW-0547">Nucleotide-binding</keyword>
<proteinExistence type="predicted"/>
<dbReference type="OrthoDB" id="9810135at2"/>
<dbReference type="STRING" id="1705394.SP60_04555"/>
<dbReference type="InterPro" id="IPR014016">
    <property type="entry name" value="UvrD-like_ATP-bd"/>
</dbReference>
<dbReference type="PROSITE" id="PS51198">
    <property type="entry name" value="UVRD_HELICASE_ATP_BIND"/>
    <property type="match status" value="1"/>
</dbReference>
<evidence type="ECO:0000256" key="9">
    <source>
        <dbReference type="ARBA" id="ARBA00048988"/>
    </source>
</evidence>
<comment type="catalytic activity">
    <reaction evidence="6">
        <text>Couples ATP hydrolysis with the unwinding of duplex DNA by translocating in the 3'-5' direction.</text>
        <dbReference type="EC" id="5.6.2.4"/>
    </reaction>
</comment>
<dbReference type="InterPro" id="IPR011335">
    <property type="entry name" value="Restrct_endonuc-II-like"/>
</dbReference>
<dbReference type="Pfam" id="PF00580">
    <property type="entry name" value="UvrD-helicase"/>
    <property type="match status" value="1"/>
</dbReference>
<evidence type="ECO:0000259" key="12">
    <source>
        <dbReference type="PROSITE" id="PS51217"/>
    </source>
</evidence>
<evidence type="ECO:0000256" key="5">
    <source>
        <dbReference type="ARBA" id="ARBA00023235"/>
    </source>
</evidence>
<dbReference type="Gene3D" id="3.40.50.300">
    <property type="entry name" value="P-loop containing nucleotide triphosphate hydrolases"/>
    <property type="match status" value="4"/>
</dbReference>
<evidence type="ECO:0000256" key="2">
    <source>
        <dbReference type="ARBA" id="ARBA00022801"/>
    </source>
</evidence>
<protein>
    <recommendedName>
        <fullName evidence="7">DNA 3'-5' helicase</fullName>
        <ecNumber evidence="7">5.6.2.4</ecNumber>
    </recommendedName>
    <alternativeName>
        <fullName evidence="8">DNA 3'-5' helicase II</fullName>
    </alternativeName>
</protein>
<dbReference type="KEGG" id="tho:SP60_04555"/>
<dbReference type="SUPFAM" id="SSF52980">
    <property type="entry name" value="Restriction endonuclease-like"/>
    <property type="match status" value="1"/>
</dbReference>
<evidence type="ECO:0000256" key="3">
    <source>
        <dbReference type="ARBA" id="ARBA00022806"/>
    </source>
</evidence>
<name>A0A0M5LL29_9GAMM</name>
<gene>
    <name evidence="13" type="ORF">SP60_04555</name>
</gene>
<dbReference type="RefSeq" id="WP_053951500.1">
    <property type="nucleotide sequence ID" value="NZ_CP010552.1"/>
</dbReference>
<keyword evidence="5" id="KW-0413">Isomerase</keyword>
<dbReference type="GO" id="GO:0003677">
    <property type="term" value="F:DNA binding"/>
    <property type="evidence" value="ECO:0007669"/>
    <property type="project" value="InterPro"/>
</dbReference>
<keyword evidence="2 10" id="KW-0378">Hydrolase</keyword>
<feature type="domain" description="UvrD-like helicase C-terminal" evidence="12">
    <location>
        <begin position="465"/>
        <end position="738"/>
    </location>
</feature>
<evidence type="ECO:0000256" key="1">
    <source>
        <dbReference type="ARBA" id="ARBA00022741"/>
    </source>
</evidence>
<dbReference type="InterPro" id="IPR027417">
    <property type="entry name" value="P-loop_NTPase"/>
</dbReference>
<reference evidence="13 14" key="1">
    <citation type="journal article" date="2015" name="Genome Announc.">
        <title>Genome Sequence of 'Candidatus Thioglobus autotrophica' Strain EF1, a Chemoautotroph from the SUP05 Clade of Marine Gammaproteobacteria.</title>
        <authorList>
            <person name="Shah V."/>
            <person name="Morris R.M."/>
        </authorList>
    </citation>
    <scope>NUCLEOTIDE SEQUENCE [LARGE SCALE GENOMIC DNA]</scope>
    <source>
        <strain evidence="13 14">EF1</strain>
    </source>
</reference>
<comment type="catalytic activity">
    <reaction evidence="9">
        <text>ATP + H2O = ADP + phosphate + H(+)</text>
        <dbReference type="Rhea" id="RHEA:13065"/>
        <dbReference type="ChEBI" id="CHEBI:15377"/>
        <dbReference type="ChEBI" id="CHEBI:15378"/>
        <dbReference type="ChEBI" id="CHEBI:30616"/>
        <dbReference type="ChEBI" id="CHEBI:43474"/>
        <dbReference type="ChEBI" id="CHEBI:456216"/>
        <dbReference type="EC" id="5.6.2.4"/>
    </reaction>
</comment>
<dbReference type="PANTHER" id="PTHR11070">
    <property type="entry name" value="UVRD / RECB / PCRA DNA HELICASE FAMILY MEMBER"/>
    <property type="match status" value="1"/>
</dbReference>
<dbReference type="Proteomes" id="UP000058020">
    <property type="component" value="Chromosome"/>
</dbReference>
<dbReference type="PROSITE" id="PS51217">
    <property type="entry name" value="UVRD_HELICASE_CTER"/>
    <property type="match status" value="1"/>
</dbReference>
<dbReference type="GO" id="GO:0000725">
    <property type="term" value="P:recombinational repair"/>
    <property type="evidence" value="ECO:0007669"/>
    <property type="project" value="TreeGrafter"/>
</dbReference>
<keyword evidence="4 10" id="KW-0067">ATP-binding</keyword>
<evidence type="ECO:0000313" key="14">
    <source>
        <dbReference type="Proteomes" id="UP000058020"/>
    </source>
</evidence>
<keyword evidence="3 10" id="KW-0347">Helicase</keyword>
<dbReference type="GO" id="GO:0033202">
    <property type="term" value="C:DNA helicase complex"/>
    <property type="evidence" value="ECO:0007669"/>
    <property type="project" value="TreeGrafter"/>
</dbReference>
<dbReference type="EC" id="5.6.2.4" evidence="7"/>
<organism evidence="13 14">
    <name type="scientific">Candidatus Thioglobus autotrophicus</name>
    <dbReference type="NCBI Taxonomy" id="1705394"/>
    <lineage>
        <taxon>Bacteria</taxon>
        <taxon>Pseudomonadati</taxon>
        <taxon>Pseudomonadota</taxon>
        <taxon>Gammaproteobacteria</taxon>
        <taxon>Candidatus Pseudothioglobaceae</taxon>
        <taxon>Candidatus Thioglobus</taxon>
    </lineage>
</organism>
<dbReference type="GO" id="GO:0005524">
    <property type="term" value="F:ATP binding"/>
    <property type="evidence" value="ECO:0007669"/>
    <property type="project" value="UniProtKB-UniRule"/>
</dbReference>
<evidence type="ECO:0000256" key="6">
    <source>
        <dbReference type="ARBA" id="ARBA00034617"/>
    </source>
</evidence>
<evidence type="ECO:0000256" key="10">
    <source>
        <dbReference type="PROSITE-ProRule" id="PRU00560"/>
    </source>
</evidence>
<dbReference type="GO" id="GO:0016787">
    <property type="term" value="F:hydrolase activity"/>
    <property type="evidence" value="ECO:0007669"/>
    <property type="project" value="UniProtKB-UniRule"/>
</dbReference>
<sequence length="1052" mass="119260">MDDQVQRAQALDTTRSFLIQAPAGSGKTELLTQRYLKLLSISDSPEGVLAMTFTKKAVSELKARVIEALKSAASIRPEQAHKQKTYDLAVAVLAQSSANGWDLINMPQRLKISTIDGLSSLITNRYPQPKSWVNKQIITQVWQQDNLYLQAAEQTLLSIDTKEFGPCIRNTLLYLDNHVNRFYQLITSMLKKRDQWLNKLYLQDTLNIQNLENSAAIIINRHLEQLLAQAEPHFNTEFFTALDVNTQADIASIGQLPTASVDSLPQWKILANFCLTTSGDWRKQLTKANGFPPELKDQKQAALEVLAELANQPALQTLLYNVHKLPDVNFDTTQIQALDDIAQVLKIAVAQLRVLFDEQQVTDFIQVALDADQALSQQEASDIALFLDYKIQHLLVDEFQDTSSTQFSLIEKLIASWQPNDHRTLFLVGDPMQSIYLFRQSQVGLFLQVRAQGIANIRPEFLQLTTNFRSSKAVVEANNEIFAKIFPAQEDAYLGAICYSPSVAANDHLDPAIHMHACAYQEDEREAQIVLDLIQNNPSKQIAVLVRSRSHLKHIVPKLKAAGVGFEALKTTPLKEELFTKDLLSLTRALLHLGDKTAWLSLLRAPWCGLLLEDLLILSQSDDQVILELISNQKVLQSLSEDGQKRAHHIAMALEQATGQRARFGFAQTLEFALYQLMPKLSLSVKESMIKDQFMQIIHECESQQQLNIGTINQMLAELYAPSAPARVQLMTIHESKGLEFDWVIMPGLGKSSKSNQSPIIHLQQSPDQSLLLAPMKSYVHTQQSATYEYLKYVESQQNNNETLRLLYVAMTRAKQAIHLLGTVSRSNKASKNTFLALLASKFQPQFDEVRPTVIETDQVEKVAPALVRYVELSDYQQLEDFAHERLDLQLSIELQFKSLLGTLLHQYYEQGQFSPDQSSIKLRLIEAGFAQQDLDQQAALITHMLNQTQQDPQFEWLFKVRESTQVEAEFIIDNRSIIIDRLFIADDILWIIDFKTAIRSEHESIDQFVNRQKLAHTKQLLFYKQALANIYSNDIQCALYCPAVQKIIQIN</sequence>
<evidence type="ECO:0000256" key="8">
    <source>
        <dbReference type="ARBA" id="ARBA00034923"/>
    </source>
</evidence>
<dbReference type="AlphaFoldDB" id="A0A0M5LL29"/>
<dbReference type="GO" id="GO:0043138">
    <property type="term" value="F:3'-5' DNA helicase activity"/>
    <property type="evidence" value="ECO:0007669"/>
    <property type="project" value="UniProtKB-EC"/>
</dbReference>
<dbReference type="InterPro" id="IPR000212">
    <property type="entry name" value="DNA_helicase_UvrD/REP"/>
</dbReference>
<dbReference type="GO" id="GO:0005829">
    <property type="term" value="C:cytosol"/>
    <property type="evidence" value="ECO:0007669"/>
    <property type="project" value="TreeGrafter"/>
</dbReference>
<accession>A0A0M5LL29</accession>
<feature type="binding site" evidence="10">
    <location>
        <begin position="21"/>
        <end position="28"/>
    </location>
    <ligand>
        <name>ATP</name>
        <dbReference type="ChEBI" id="CHEBI:30616"/>
    </ligand>
</feature>